<dbReference type="GO" id="GO:0072670">
    <property type="term" value="P:mitochondrial tRNA threonylcarbamoyladenosine modification"/>
    <property type="evidence" value="ECO:0007669"/>
    <property type="project" value="TreeGrafter"/>
</dbReference>
<evidence type="ECO:0000313" key="10">
    <source>
        <dbReference type="Proteomes" id="UP000007148"/>
    </source>
</evidence>
<dbReference type="PANTHER" id="PTHR11735">
    <property type="entry name" value="TRNA N6-ADENOSINE THREONYLCARBAMOYLTRANSFERASE"/>
    <property type="match status" value="1"/>
</dbReference>
<dbReference type="Proteomes" id="UP000007148">
    <property type="component" value="Unassembled WGS sequence"/>
</dbReference>
<organism evidence="9 10">
    <name type="scientific">Serendipita indica (strain DSM 11827)</name>
    <name type="common">Root endophyte fungus</name>
    <name type="synonym">Piriformospora indica</name>
    <dbReference type="NCBI Taxonomy" id="1109443"/>
    <lineage>
        <taxon>Eukaryota</taxon>
        <taxon>Fungi</taxon>
        <taxon>Dikarya</taxon>
        <taxon>Basidiomycota</taxon>
        <taxon>Agaricomycotina</taxon>
        <taxon>Agaricomycetes</taxon>
        <taxon>Sebacinales</taxon>
        <taxon>Serendipitaceae</taxon>
        <taxon>Serendipita</taxon>
    </lineage>
</organism>
<dbReference type="EC" id="2.3.1.234" evidence="1"/>
<dbReference type="HAMAP" id="MF_01445">
    <property type="entry name" value="TsaD"/>
    <property type="match status" value="1"/>
</dbReference>
<name>G4T8F6_SERID</name>
<dbReference type="Pfam" id="PF00814">
    <property type="entry name" value="TsaD"/>
    <property type="match status" value="1"/>
</dbReference>
<evidence type="ECO:0000256" key="5">
    <source>
        <dbReference type="ARBA" id="ARBA00023315"/>
    </source>
</evidence>
<dbReference type="OrthoDB" id="10259622at2759"/>
<dbReference type="AlphaFoldDB" id="G4T8F6"/>
<dbReference type="InParanoid" id="G4T8F6"/>
<keyword evidence="5 7" id="KW-0012">Acyltransferase</keyword>
<evidence type="ECO:0000256" key="1">
    <source>
        <dbReference type="ARBA" id="ARBA00012156"/>
    </source>
</evidence>
<evidence type="ECO:0000256" key="2">
    <source>
        <dbReference type="ARBA" id="ARBA00022679"/>
    </source>
</evidence>
<dbReference type="GO" id="GO:0061711">
    <property type="term" value="F:tRNA N(6)-L-threonylcarbamoyladenine synthase activity"/>
    <property type="evidence" value="ECO:0007669"/>
    <property type="project" value="UniProtKB-EC"/>
</dbReference>
<comment type="caution">
    <text evidence="9">The sequence shown here is derived from an EMBL/GenBank/DDBJ whole genome shotgun (WGS) entry which is preliminary data.</text>
</comment>
<evidence type="ECO:0000259" key="8">
    <source>
        <dbReference type="Pfam" id="PF00814"/>
    </source>
</evidence>
<dbReference type="CDD" id="cd24134">
    <property type="entry name" value="ASKHA_NBD_OSGEPL1_QRI7_euk"/>
    <property type="match status" value="1"/>
</dbReference>
<dbReference type="GO" id="GO:0046872">
    <property type="term" value="F:metal ion binding"/>
    <property type="evidence" value="ECO:0007669"/>
    <property type="project" value="UniProtKB-KW"/>
</dbReference>
<sequence length="369" mass="39587">MALESSADDTCVAIVDHKKHIFSNVVIKQHAIHRQYGGIHPSVAIRAHQENMPHAIRKALCEANMKMPNIDGIAFTRGPGMGGCLSVSMNAAKALAAAHEKPIIGVHHMQGHALTPQLTNGDEMDGYPFLTLLISGGHTMIALVRSATVFKIMASTVDIAIGNAFDKAARLLGVVPDPGKGYGHALEAFCRTGDEAGEPAHLPTAGRPTFAPLSYSIPNPHQPSQFSYAGLTSAVQRALRDDTVDKQGIARAFQNAAFAQLIHKLNNAIQECQRDGVSIQAVVVSGGVASNLTLRQRLRETAFVGVNGKPPPRFIFPPPELCTDNAAMIAWASMHRFLQHDFDDYSIQPLATWDLESIGAQNEGALSTT</sequence>
<feature type="domain" description="Gcp-like" evidence="8">
    <location>
        <begin position="21"/>
        <end position="331"/>
    </location>
</feature>
<keyword evidence="3 7" id="KW-0819">tRNA processing</keyword>
<comment type="function">
    <text evidence="7">Required for the formation of a threonylcarbamoyl group on adenosine at position 37 (t(6)A37) in mitochondrial tRNAs that read codons beginning with adenine. Probably involved in the transfer of the threonylcarbamoyl moiety of threonylcarbamoyl-AMP (TC-AMP) to the N6 group of A37. Involved in mitochondrial genome maintenance.</text>
</comment>
<dbReference type="PRINTS" id="PR00789">
    <property type="entry name" value="OSIALOPTASE"/>
</dbReference>
<keyword evidence="10" id="KW-1185">Reference proteome</keyword>
<evidence type="ECO:0000256" key="6">
    <source>
        <dbReference type="ARBA" id="ARBA00048117"/>
    </source>
</evidence>
<dbReference type="GO" id="GO:0005739">
    <property type="term" value="C:mitochondrion"/>
    <property type="evidence" value="ECO:0007669"/>
    <property type="project" value="UniProtKB-SubCell"/>
</dbReference>
<keyword evidence="2 7" id="KW-0808">Transferase</keyword>
<comment type="catalytic activity">
    <reaction evidence="6 7">
        <text>L-threonylcarbamoyladenylate + adenosine(37) in tRNA = N(6)-L-threonylcarbamoyladenosine(37) in tRNA + AMP + H(+)</text>
        <dbReference type="Rhea" id="RHEA:37059"/>
        <dbReference type="Rhea" id="RHEA-COMP:10162"/>
        <dbReference type="Rhea" id="RHEA-COMP:10163"/>
        <dbReference type="ChEBI" id="CHEBI:15378"/>
        <dbReference type="ChEBI" id="CHEBI:73682"/>
        <dbReference type="ChEBI" id="CHEBI:74411"/>
        <dbReference type="ChEBI" id="CHEBI:74418"/>
        <dbReference type="ChEBI" id="CHEBI:456215"/>
        <dbReference type="EC" id="2.3.1.234"/>
    </reaction>
</comment>
<dbReference type="NCBIfam" id="TIGR00329">
    <property type="entry name" value="gcp_kae1"/>
    <property type="match status" value="1"/>
</dbReference>
<gene>
    <name evidence="9" type="ORF">PIIN_01415</name>
</gene>
<dbReference type="OMA" id="NAAMIGC"/>
<evidence type="ECO:0000313" key="9">
    <source>
        <dbReference type="EMBL" id="CCA67587.1"/>
    </source>
</evidence>
<dbReference type="HOGENOM" id="CLU_023208_4_3_1"/>
<comment type="cofactor">
    <cofactor evidence="7">
        <name>a divalent metal cation</name>
        <dbReference type="ChEBI" id="CHEBI:60240"/>
    </cofactor>
    <text evidence="7">Binds 1 divalent metal cation per subunit.</text>
</comment>
<keyword evidence="7" id="KW-0496">Mitochondrion</keyword>
<dbReference type="eggNOG" id="KOG2707">
    <property type="taxonomic scope" value="Eukaryota"/>
</dbReference>
<keyword evidence="4 7" id="KW-0479">Metal-binding</keyword>
<accession>G4T8F6</accession>
<dbReference type="Gene3D" id="3.30.420.40">
    <property type="match status" value="2"/>
</dbReference>
<proteinExistence type="inferred from homology"/>
<dbReference type="STRING" id="1109443.G4T8F6"/>
<dbReference type="EMBL" id="CAFZ01000016">
    <property type="protein sequence ID" value="CCA67587.1"/>
    <property type="molecule type" value="Genomic_DNA"/>
</dbReference>
<evidence type="ECO:0000256" key="4">
    <source>
        <dbReference type="ARBA" id="ARBA00022723"/>
    </source>
</evidence>
<dbReference type="SUPFAM" id="SSF53067">
    <property type="entry name" value="Actin-like ATPase domain"/>
    <property type="match status" value="1"/>
</dbReference>
<dbReference type="InterPro" id="IPR043129">
    <property type="entry name" value="ATPase_NBD"/>
</dbReference>
<reference evidence="9 10" key="1">
    <citation type="journal article" date="2011" name="PLoS Pathog.">
        <title>Endophytic Life Strategies Decoded by Genome and Transcriptome Analyses of the Mutualistic Root Symbiont Piriformospora indica.</title>
        <authorList>
            <person name="Zuccaro A."/>
            <person name="Lahrmann U."/>
            <person name="Guldener U."/>
            <person name="Langen G."/>
            <person name="Pfiffi S."/>
            <person name="Biedenkopf D."/>
            <person name="Wong P."/>
            <person name="Samans B."/>
            <person name="Grimm C."/>
            <person name="Basiewicz M."/>
            <person name="Murat C."/>
            <person name="Martin F."/>
            <person name="Kogel K.H."/>
        </authorList>
    </citation>
    <scope>NUCLEOTIDE SEQUENCE [LARGE SCALE GENOMIC DNA]</scope>
    <source>
        <strain evidence="9 10">DSM 11827</strain>
    </source>
</reference>
<protein>
    <recommendedName>
        <fullName evidence="1">N(6)-L-threonylcarbamoyladenine synthase</fullName>
        <ecNumber evidence="1">2.3.1.234</ecNumber>
    </recommendedName>
</protein>
<evidence type="ECO:0000256" key="7">
    <source>
        <dbReference type="HAMAP-Rule" id="MF_03179"/>
    </source>
</evidence>
<evidence type="ECO:0000256" key="3">
    <source>
        <dbReference type="ARBA" id="ARBA00022694"/>
    </source>
</evidence>
<dbReference type="InterPro" id="IPR022450">
    <property type="entry name" value="TsaD"/>
</dbReference>
<dbReference type="FunFam" id="3.30.420.40:FF:000012">
    <property type="entry name" value="tRNA N6-adenosine threonylcarbamoyltransferase"/>
    <property type="match status" value="1"/>
</dbReference>
<dbReference type="FunCoup" id="G4T8F6">
    <property type="interactions" value="330"/>
</dbReference>
<dbReference type="InterPro" id="IPR017861">
    <property type="entry name" value="KAE1/TsaD"/>
</dbReference>
<comment type="subcellular location">
    <subcellularLocation>
        <location evidence="7">Mitochondrion</location>
    </subcellularLocation>
</comment>
<comment type="subunit">
    <text evidence="7">Homodimer.</text>
</comment>
<dbReference type="InterPro" id="IPR000905">
    <property type="entry name" value="Gcp-like_dom"/>
</dbReference>
<comment type="similarity">
    <text evidence="7">Belongs to the KAE1 / TsaD family.</text>
</comment>
<dbReference type="PANTHER" id="PTHR11735:SF6">
    <property type="entry name" value="TRNA N6-ADENOSINE THREONYLCARBAMOYLTRANSFERASE, MITOCHONDRIAL"/>
    <property type="match status" value="1"/>
</dbReference>